<evidence type="ECO:0000256" key="1">
    <source>
        <dbReference type="ARBA" id="ARBA00004123"/>
    </source>
</evidence>
<comment type="subcellular location">
    <subcellularLocation>
        <location evidence="2">Cytoplasm</location>
    </subcellularLocation>
    <subcellularLocation>
        <location evidence="1">Nucleus</location>
    </subcellularLocation>
</comment>
<feature type="compositionally biased region" description="Acidic residues" evidence="5">
    <location>
        <begin position="272"/>
        <end position="288"/>
    </location>
</feature>
<organism evidence="6 7">
    <name type="scientific">Naegleria lovaniensis</name>
    <name type="common">Amoeba</name>
    <dbReference type="NCBI Taxonomy" id="51637"/>
    <lineage>
        <taxon>Eukaryota</taxon>
        <taxon>Discoba</taxon>
        <taxon>Heterolobosea</taxon>
        <taxon>Tetramitia</taxon>
        <taxon>Eutetramitia</taxon>
        <taxon>Vahlkampfiidae</taxon>
        <taxon>Naegleria</taxon>
    </lineage>
</organism>
<comment type="caution">
    <text evidence="6">The sequence shown here is derived from an EMBL/GenBank/DDBJ whole genome shotgun (WGS) entry which is preliminary data.</text>
</comment>
<dbReference type="Gene3D" id="2.30.29.30">
    <property type="entry name" value="Pleckstrin-homology domain (PH domain)/Phosphotyrosine-binding domain (PTB)"/>
    <property type="match status" value="1"/>
</dbReference>
<evidence type="ECO:0000313" key="6">
    <source>
        <dbReference type="EMBL" id="KAG2394273.1"/>
    </source>
</evidence>
<dbReference type="GO" id="GO:0005737">
    <property type="term" value="C:cytoplasm"/>
    <property type="evidence" value="ECO:0007669"/>
    <property type="project" value="UniProtKB-SubCell"/>
</dbReference>
<feature type="compositionally biased region" description="Basic and acidic residues" evidence="5">
    <location>
        <begin position="256"/>
        <end position="266"/>
    </location>
</feature>
<proteinExistence type="predicted"/>
<dbReference type="EMBL" id="PYSW02000001">
    <property type="protein sequence ID" value="KAG2394273.1"/>
    <property type="molecule type" value="Genomic_DNA"/>
</dbReference>
<keyword evidence="3" id="KW-0963">Cytoplasm</keyword>
<accession>A0AA88H4D6</accession>
<dbReference type="RefSeq" id="XP_044556167.1">
    <property type="nucleotide sequence ID" value="XM_044693632.1"/>
</dbReference>
<evidence type="ECO:0000313" key="7">
    <source>
        <dbReference type="Proteomes" id="UP000816034"/>
    </source>
</evidence>
<name>A0AA88H4D6_NAELO</name>
<keyword evidence="4" id="KW-0539">Nucleus</keyword>
<dbReference type="AlphaFoldDB" id="A0AA88H4D6"/>
<reference evidence="6 7" key="1">
    <citation type="journal article" date="2018" name="BMC Genomics">
        <title>The genome of Naegleria lovaniensis, the basis for a comparative approach to unravel pathogenicity factors of the human pathogenic amoeba N. fowleri.</title>
        <authorList>
            <person name="Liechti N."/>
            <person name="Schurch N."/>
            <person name="Bruggmann R."/>
            <person name="Wittwer M."/>
        </authorList>
    </citation>
    <scope>NUCLEOTIDE SEQUENCE [LARGE SCALE GENOMIC DNA]</scope>
    <source>
        <strain evidence="6 7">ATCC 30569</strain>
    </source>
</reference>
<sequence length="296" mass="34052">MTLPVTVQQISLPRQPTQEDDLRRLLLDHSDTNHSIHHSQPLSNNSTREELVSSIRVSAQQPNSPSMIIYSCPHRVNVKFVFAEENDRQHMVEHVKLFVSSEHLLLLSDTLTAYKIHFRDILMHGVQQSPTLCMYCQLSTMESGQSGLAGSSEEEDFNDDDVCEMIITVATTASQQQQEDSSLESSHEQQLNQMYQDMYRAFSIAAENVPLDANHTENEHLNSMMNDINLDDKLCMNSDGWVYNIEEMRRAVLVRDRTEREEHDGELNSADNDLDDEDEWEDVDDEELDNKKKKIL</sequence>
<evidence type="ECO:0000256" key="2">
    <source>
        <dbReference type="ARBA" id="ARBA00004496"/>
    </source>
</evidence>
<dbReference type="InterPro" id="IPR039924">
    <property type="entry name" value="ICln/Lot5/Saf5"/>
</dbReference>
<evidence type="ECO:0000256" key="3">
    <source>
        <dbReference type="ARBA" id="ARBA00022490"/>
    </source>
</evidence>
<dbReference type="InterPro" id="IPR011993">
    <property type="entry name" value="PH-like_dom_sf"/>
</dbReference>
<dbReference type="GeneID" id="68096492"/>
<dbReference type="Proteomes" id="UP000816034">
    <property type="component" value="Unassembled WGS sequence"/>
</dbReference>
<evidence type="ECO:0000256" key="4">
    <source>
        <dbReference type="ARBA" id="ARBA00023242"/>
    </source>
</evidence>
<protein>
    <submittedName>
        <fullName evidence="6">Uncharacterized protein</fullName>
    </submittedName>
</protein>
<evidence type="ECO:0000256" key="5">
    <source>
        <dbReference type="SAM" id="MobiDB-lite"/>
    </source>
</evidence>
<dbReference type="Pfam" id="PF03517">
    <property type="entry name" value="Voldacs"/>
    <property type="match status" value="1"/>
</dbReference>
<dbReference type="GO" id="GO:0005634">
    <property type="term" value="C:nucleus"/>
    <property type="evidence" value="ECO:0007669"/>
    <property type="project" value="UniProtKB-SubCell"/>
</dbReference>
<gene>
    <name evidence="6" type="ORF">C9374_004037</name>
</gene>
<feature type="region of interest" description="Disordered" evidence="5">
    <location>
        <begin position="256"/>
        <end position="296"/>
    </location>
</feature>
<keyword evidence="7" id="KW-1185">Reference proteome</keyword>